<dbReference type="Proteomes" id="UP001059480">
    <property type="component" value="Unassembled WGS sequence"/>
</dbReference>
<dbReference type="RefSeq" id="WP_256944601.1">
    <property type="nucleotide sequence ID" value="NZ_JANHNZ010000002.1"/>
</dbReference>
<protein>
    <submittedName>
        <fullName evidence="1">Uncharacterized protein</fullName>
    </submittedName>
</protein>
<dbReference type="EMBL" id="JANHNZ010000002">
    <property type="protein sequence ID" value="MCQ9209486.1"/>
    <property type="molecule type" value="Genomic_DNA"/>
</dbReference>
<evidence type="ECO:0000313" key="1">
    <source>
        <dbReference type="EMBL" id="MCQ9209486.1"/>
    </source>
</evidence>
<keyword evidence="2" id="KW-1185">Reference proteome</keyword>
<evidence type="ECO:0000313" key="2">
    <source>
        <dbReference type="Proteomes" id="UP001059480"/>
    </source>
</evidence>
<sequence length="111" mass="13129">MSKPFAGWIEYKSKEEREKELDAYRQKLFPDDGQGQETTQKLLAEHFPKEDDKVRFMVYLQVKEALMEDPDLSLEQIGRRHPLVKLLKKSSDLDLMRMLVKQSLETSKENE</sequence>
<gene>
    <name evidence="1" type="ORF">NPA36_02880</name>
</gene>
<comment type="caution">
    <text evidence="1">The sequence shown here is derived from an EMBL/GenBank/DDBJ whole genome shotgun (WGS) entry which is preliminary data.</text>
</comment>
<reference evidence="1" key="1">
    <citation type="submission" date="2022-07" db="EMBL/GenBank/DDBJ databases">
        <authorList>
            <person name="Jung M.-Y."/>
            <person name="Lee M."/>
        </authorList>
    </citation>
    <scope>NUCLEOTIDE SEQUENCE</scope>
    <source>
        <strain evidence="1">S8</strain>
    </source>
</reference>
<name>A0ABT1WLT0_9LACT</name>
<reference evidence="1" key="2">
    <citation type="journal article" date="2023" name="Curr. Microbiol.">
        <title>Granulicatella seriolae sp. nov., a Novel Facultative Anaerobe Isolated from Yellowtail Marine Fish.</title>
        <authorList>
            <person name="Lee M."/>
            <person name="Choi Y.J."/>
            <person name="Farooq A."/>
            <person name="Jeong J.B."/>
            <person name="Jung M.Y."/>
        </authorList>
    </citation>
    <scope>NUCLEOTIDE SEQUENCE</scope>
    <source>
        <strain evidence="1">S8</strain>
    </source>
</reference>
<proteinExistence type="predicted"/>
<reference evidence="1" key="3">
    <citation type="journal article" date="2023" name="Microbiol. Resour. Announc.">
        <title>Draft Genome Sequence of Granulicatella sp. Strain S8, Isolated from a Marine Fish, Seriola quinqueradiata.</title>
        <authorList>
            <person name="Lee M."/>
            <person name="Farooq A."/>
            <person name="Jeong J.B."/>
            <person name="Jung M.Y."/>
        </authorList>
    </citation>
    <scope>NUCLEOTIDE SEQUENCE</scope>
    <source>
        <strain evidence="1">S8</strain>
    </source>
</reference>
<accession>A0ABT1WLT0</accession>
<organism evidence="1 2">
    <name type="scientific">Granulicatella seriolae</name>
    <dbReference type="NCBI Taxonomy" id="2967226"/>
    <lineage>
        <taxon>Bacteria</taxon>
        <taxon>Bacillati</taxon>
        <taxon>Bacillota</taxon>
        <taxon>Bacilli</taxon>
        <taxon>Lactobacillales</taxon>
        <taxon>Carnobacteriaceae</taxon>
        <taxon>Granulicatella</taxon>
    </lineage>
</organism>